<comment type="caution">
    <text evidence="4">The sequence shown here is derived from an EMBL/GenBank/DDBJ whole genome shotgun (WGS) entry which is preliminary data.</text>
</comment>
<dbReference type="EMBL" id="JAQQKY010000002">
    <property type="protein sequence ID" value="MDC7690197.1"/>
    <property type="molecule type" value="Genomic_DNA"/>
</dbReference>
<keyword evidence="1" id="KW-0812">Transmembrane</keyword>
<accession>A0A495BJ90</accession>
<keyword evidence="1" id="KW-1133">Transmembrane helix</keyword>
<gene>
    <name evidence="4" type="ORF">C8E02_0955</name>
    <name evidence="3" type="ORF">PQU93_05285</name>
</gene>
<dbReference type="InterPro" id="IPR012495">
    <property type="entry name" value="TadE-like_dom"/>
</dbReference>
<proteinExistence type="predicted"/>
<feature type="domain" description="TadE-like" evidence="2">
    <location>
        <begin position="9"/>
        <end position="51"/>
    </location>
</feature>
<dbReference type="AlphaFoldDB" id="A0A495BJ90"/>
<evidence type="ECO:0000259" key="2">
    <source>
        <dbReference type="Pfam" id="PF07811"/>
    </source>
</evidence>
<name>A0A495BJ90_VOGIN</name>
<sequence>MQPRSRQQGVAAVEMAILLMPLIFIVFGITEFGRAFYQFNTVTKATRDAARYLSAQQPGTKDTEATCLVRYGNTSCSGTLLAPALGSATVTICDWQRCADHLAQGTAPVVNLVSVTVSNYQFVSLVPFVTADLSTITFGQIRTVMKANL</sequence>
<keyword evidence="6" id="KW-1185">Reference proteome</keyword>
<reference evidence="3 6" key="2">
    <citation type="submission" date="2023-01" db="EMBL/GenBank/DDBJ databases">
        <title>Novel species of the genus Vogesella isolated from rivers.</title>
        <authorList>
            <person name="Lu H."/>
        </authorList>
    </citation>
    <scope>NUCLEOTIDE SEQUENCE [LARGE SCALE GENOMIC DNA]</scope>
    <source>
        <strain evidence="3 6">SH7W</strain>
    </source>
</reference>
<feature type="transmembrane region" description="Helical" evidence="1">
    <location>
        <begin position="12"/>
        <end position="30"/>
    </location>
</feature>
<organism evidence="4 5">
    <name type="scientific">Vogesella indigofera</name>
    <name type="common">Pseudomonas indigofera</name>
    <dbReference type="NCBI Taxonomy" id="45465"/>
    <lineage>
        <taxon>Bacteria</taxon>
        <taxon>Pseudomonadati</taxon>
        <taxon>Pseudomonadota</taxon>
        <taxon>Betaproteobacteria</taxon>
        <taxon>Neisseriales</taxon>
        <taxon>Chromobacteriaceae</taxon>
        <taxon>Vogesella</taxon>
    </lineage>
</organism>
<evidence type="ECO:0000313" key="4">
    <source>
        <dbReference type="EMBL" id="RKQ61188.1"/>
    </source>
</evidence>
<evidence type="ECO:0000313" key="6">
    <source>
        <dbReference type="Proteomes" id="UP001221566"/>
    </source>
</evidence>
<dbReference type="Proteomes" id="UP000279384">
    <property type="component" value="Unassembled WGS sequence"/>
</dbReference>
<reference evidence="4 5" key="1">
    <citation type="submission" date="2018-10" db="EMBL/GenBank/DDBJ databases">
        <title>Genomic Encyclopedia of Type Strains, Phase IV (KMG-IV): sequencing the most valuable type-strain genomes for metagenomic binning, comparative biology and taxonomic classification.</title>
        <authorList>
            <person name="Goeker M."/>
        </authorList>
    </citation>
    <scope>NUCLEOTIDE SEQUENCE [LARGE SCALE GENOMIC DNA]</scope>
    <source>
        <strain evidence="4 5">DSM 3303</strain>
    </source>
</reference>
<protein>
    <submittedName>
        <fullName evidence="4">Flp pilus assembly protein TadG</fullName>
    </submittedName>
    <submittedName>
        <fullName evidence="3">TadE/TadG family type IV pilus assembly protein</fullName>
    </submittedName>
</protein>
<evidence type="ECO:0000313" key="3">
    <source>
        <dbReference type="EMBL" id="MDC7690197.1"/>
    </source>
</evidence>
<evidence type="ECO:0000256" key="1">
    <source>
        <dbReference type="SAM" id="Phobius"/>
    </source>
</evidence>
<evidence type="ECO:0000313" key="5">
    <source>
        <dbReference type="Proteomes" id="UP000279384"/>
    </source>
</evidence>
<dbReference type="Pfam" id="PF07811">
    <property type="entry name" value="TadE"/>
    <property type="match status" value="1"/>
</dbReference>
<dbReference type="EMBL" id="RBID01000011">
    <property type="protein sequence ID" value="RKQ61188.1"/>
    <property type="molecule type" value="Genomic_DNA"/>
</dbReference>
<dbReference type="RefSeq" id="WP_120810093.1">
    <property type="nucleotide sequence ID" value="NZ_JAQQKY010000002.1"/>
</dbReference>
<dbReference type="Proteomes" id="UP001221566">
    <property type="component" value="Unassembled WGS sequence"/>
</dbReference>
<keyword evidence="1" id="KW-0472">Membrane</keyword>